<evidence type="ECO:0000313" key="2">
    <source>
        <dbReference type="EMBL" id="ORC93569.1"/>
    </source>
</evidence>
<sequence length="360" mass="38454">MAHSNAEKPVKQPGVHAPEIKAALNARAMYRTIIVTSVVFLLLACLAVISSSSMKEGEDRSRPRGLVLVVPHLAPDILEAAMESNKAPFIGLLSAADGIYTRLQTRNADLMASLVTMLTGNENSTATNLVGATSFLQELKRVGKKPIVLAPSLYWSAENKEAGSNSSSKICSHVGLFDSECSGLACPAVNETAYCNVAEKLLSCNGKAHLYQEETVEAFHHFMQHDGDLLYVHMDLSNGTPTTNEEALSMMSDISVMDGTLGKLALAAIKRSTETKESWLIMLVGAGGGGLAEVPLMMAAYVRGGLVRFGPISKNATLADIGPTLQNWYGLISEGDAHRVRGMCSTGILVSNCENTTNWP</sequence>
<organism evidence="2 3">
    <name type="scientific">Trypanosoma theileri</name>
    <dbReference type="NCBI Taxonomy" id="67003"/>
    <lineage>
        <taxon>Eukaryota</taxon>
        <taxon>Discoba</taxon>
        <taxon>Euglenozoa</taxon>
        <taxon>Kinetoplastea</taxon>
        <taxon>Metakinetoplastina</taxon>
        <taxon>Trypanosomatida</taxon>
        <taxon>Trypanosomatidae</taxon>
        <taxon>Trypanosoma</taxon>
    </lineage>
</organism>
<reference evidence="2 3" key="1">
    <citation type="submission" date="2017-03" db="EMBL/GenBank/DDBJ databases">
        <title>An alternative strategy for trypanosome survival in the mammalian bloodstream revealed through genome and transcriptome analysis of the ubiquitous bovine parasite Trypanosoma (Megatrypanum) theileri.</title>
        <authorList>
            <person name="Kelly S."/>
            <person name="Ivens A."/>
            <person name="Mott A."/>
            <person name="O'Neill E."/>
            <person name="Emms D."/>
            <person name="Macleod O."/>
            <person name="Voorheis P."/>
            <person name="Matthews J."/>
            <person name="Matthews K."/>
            <person name="Carrington M."/>
        </authorList>
    </citation>
    <scope>NUCLEOTIDE SEQUENCE [LARGE SCALE GENOMIC DNA]</scope>
    <source>
        <strain evidence="2">Edinburgh</strain>
    </source>
</reference>
<dbReference type="EMBL" id="NBCO01000001">
    <property type="protein sequence ID" value="ORC93569.1"/>
    <property type="molecule type" value="Genomic_DNA"/>
</dbReference>
<comment type="caution">
    <text evidence="2">The sequence shown here is derived from an EMBL/GenBank/DDBJ whole genome shotgun (WGS) entry which is preliminary data.</text>
</comment>
<dbReference type="GeneID" id="39980907"/>
<dbReference type="OrthoDB" id="278638at2759"/>
<keyword evidence="3" id="KW-1185">Reference proteome</keyword>
<protein>
    <submittedName>
        <fullName evidence="2">Uncharacterized protein</fullName>
    </submittedName>
</protein>
<dbReference type="Proteomes" id="UP000192257">
    <property type="component" value="Unassembled WGS sequence"/>
</dbReference>
<dbReference type="AlphaFoldDB" id="A0A1X0PAG1"/>
<feature type="transmembrane region" description="Helical" evidence="1">
    <location>
        <begin position="28"/>
        <end position="49"/>
    </location>
</feature>
<dbReference type="RefSeq" id="XP_028887635.1">
    <property type="nucleotide sequence ID" value="XM_029021127.1"/>
</dbReference>
<evidence type="ECO:0000256" key="1">
    <source>
        <dbReference type="SAM" id="Phobius"/>
    </source>
</evidence>
<keyword evidence="1" id="KW-1133">Transmembrane helix</keyword>
<gene>
    <name evidence="2" type="ORF">TM35_000014460</name>
</gene>
<keyword evidence="1" id="KW-0812">Transmembrane</keyword>
<dbReference type="VEuPathDB" id="TriTrypDB:TM35_000014460"/>
<name>A0A1X0PAG1_9TRYP</name>
<proteinExistence type="predicted"/>
<keyword evidence="1" id="KW-0472">Membrane</keyword>
<feature type="transmembrane region" description="Helical" evidence="1">
    <location>
        <begin position="279"/>
        <end position="302"/>
    </location>
</feature>
<accession>A0A1X0PAG1</accession>
<evidence type="ECO:0000313" key="3">
    <source>
        <dbReference type="Proteomes" id="UP000192257"/>
    </source>
</evidence>